<keyword evidence="1" id="KW-0732">Signal</keyword>
<evidence type="ECO:0000256" key="1">
    <source>
        <dbReference type="SAM" id="SignalP"/>
    </source>
</evidence>
<proteinExistence type="predicted"/>
<dbReference type="Proteomes" id="UP000245720">
    <property type="component" value="Unassembled WGS sequence"/>
</dbReference>
<feature type="chain" id="PRO_5038819551" description="Lipocalin-like domain-containing protein" evidence="1">
    <location>
        <begin position="23"/>
        <end position="153"/>
    </location>
</feature>
<dbReference type="AlphaFoldDB" id="A0A315XVK6"/>
<accession>A0A315XVK6</accession>
<comment type="caution">
    <text evidence="2">The sequence shown here is derived from an EMBL/GenBank/DDBJ whole genome shotgun (WGS) entry which is preliminary data.</text>
</comment>
<protein>
    <recommendedName>
        <fullName evidence="4">Lipocalin-like domain-containing protein</fullName>
    </recommendedName>
</protein>
<organism evidence="2 3">
    <name type="scientific">Ruminococcus flavefaciens</name>
    <dbReference type="NCBI Taxonomy" id="1265"/>
    <lineage>
        <taxon>Bacteria</taxon>
        <taxon>Bacillati</taxon>
        <taxon>Bacillota</taxon>
        <taxon>Clostridia</taxon>
        <taxon>Eubacteriales</taxon>
        <taxon>Oscillospiraceae</taxon>
        <taxon>Ruminococcus</taxon>
    </lineage>
</organism>
<sequence length="153" mass="16682">MKSFSCFAFLAAAMMCSSVSCGSRPVSTDSVTAEADVHNTMTNDEIISAVTGNWETVSELVDGKDIMTDIKSYTFHDNGNGGYFDPEGVPHQIGWSIGEGGTIQIFYVETEQLSGRYTLTGDEMVITEQDGDKVCETHLKKVAEFSNKNIKES</sequence>
<reference evidence="2 3" key="1">
    <citation type="submission" date="2018-05" db="EMBL/GenBank/DDBJ databases">
        <title>The Hungate 1000. A catalogue of reference genomes from the rumen microbiome.</title>
        <authorList>
            <person name="Kelly W."/>
        </authorList>
    </citation>
    <scope>NUCLEOTIDE SEQUENCE [LARGE SCALE GENOMIC DNA]</scope>
    <source>
        <strain evidence="2 3">SAb67</strain>
    </source>
</reference>
<evidence type="ECO:0000313" key="3">
    <source>
        <dbReference type="Proteomes" id="UP000245720"/>
    </source>
</evidence>
<gene>
    <name evidence="2" type="ORF">IE37_02669</name>
</gene>
<dbReference type="RefSeq" id="WP_109727393.1">
    <property type="nucleotide sequence ID" value="NZ_QGDI01000011.1"/>
</dbReference>
<name>A0A315XVK6_RUMFL</name>
<evidence type="ECO:0000313" key="2">
    <source>
        <dbReference type="EMBL" id="PWJ11020.1"/>
    </source>
</evidence>
<evidence type="ECO:0008006" key="4">
    <source>
        <dbReference type="Google" id="ProtNLM"/>
    </source>
</evidence>
<dbReference type="PROSITE" id="PS51257">
    <property type="entry name" value="PROKAR_LIPOPROTEIN"/>
    <property type="match status" value="1"/>
</dbReference>
<feature type="signal peptide" evidence="1">
    <location>
        <begin position="1"/>
        <end position="22"/>
    </location>
</feature>
<dbReference type="OrthoDB" id="1822186at2"/>
<dbReference type="EMBL" id="QGDI01000011">
    <property type="protein sequence ID" value="PWJ11020.1"/>
    <property type="molecule type" value="Genomic_DNA"/>
</dbReference>